<reference evidence="1 2" key="1">
    <citation type="submission" date="2016-01" db="EMBL/GenBank/DDBJ databases">
        <title>The new phylogeny of the genus Mycobacterium.</title>
        <authorList>
            <person name="Tarcisio F."/>
            <person name="Conor M."/>
            <person name="Antonella G."/>
            <person name="Elisabetta G."/>
            <person name="Giulia F.S."/>
            <person name="Sara T."/>
            <person name="Anna F."/>
            <person name="Clotilde B."/>
            <person name="Roberto B."/>
            <person name="Veronica D.S."/>
            <person name="Fabio R."/>
            <person name="Monica P."/>
            <person name="Olivier J."/>
            <person name="Enrico T."/>
            <person name="Nicola S."/>
        </authorList>
    </citation>
    <scope>NUCLEOTIDE SEQUENCE [LARGE SCALE GENOMIC DNA]</scope>
    <source>
        <strain evidence="1 2">ATCC 700010</strain>
    </source>
</reference>
<evidence type="ECO:0000313" key="2">
    <source>
        <dbReference type="Proteomes" id="UP000193964"/>
    </source>
</evidence>
<dbReference type="OrthoDB" id="894286at2"/>
<dbReference type="EMBL" id="LQQA01000036">
    <property type="protein sequence ID" value="ORX08733.1"/>
    <property type="molecule type" value="Genomic_DNA"/>
</dbReference>
<dbReference type="Proteomes" id="UP000193964">
    <property type="component" value="Unassembled WGS sequence"/>
</dbReference>
<proteinExistence type="predicted"/>
<accession>A0A1X2ERB1</accession>
<organism evidence="1 2">
    <name type="scientific">Mycolicibacterium wolinskyi</name>
    <dbReference type="NCBI Taxonomy" id="59750"/>
    <lineage>
        <taxon>Bacteria</taxon>
        <taxon>Bacillati</taxon>
        <taxon>Actinomycetota</taxon>
        <taxon>Actinomycetes</taxon>
        <taxon>Mycobacteriales</taxon>
        <taxon>Mycobacteriaceae</taxon>
        <taxon>Mycolicibacterium</taxon>
    </lineage>
</organism>
<evidence type="ECO:0000313" key="1">
    <source>
        <dbReference type="EMBL" id="ORX08733.1"/>
    </source>
</evidence>
<dbReference type="AlphaFoldDB" id="A0A1X2ERB1"/>
<dbReference type="RefSeq" id="WP_085150757.1">
    <property type="nucleotide sequence ID" value="NZ_JACKUA010000010.1"/>
</dbReference>
<name>A0A1X2ERB1_9MYCO</name>
<protein>
    <submittedName>
        <fullName evidence="1">Uncharacterized protein</fullName>
    </submittedName>
</protein>
<gene>
    <name evidence="1" type="ORF">AWC31_11415</name>
</gene>
<sequence>MPLQNRVTPGGAIIATSARGTFMGNRGILHDDNRRIIRTSRNAMWLICELEFKGRRRELMRPGTYTELFFLDEAVALAAGHRPCGECRRMAYRAYIDAANVGNDRPISSAKEFDRQLRASRQEPGITAEIGTLPDGVFVTFGDNDFRLIWQGTAYRWSPEGYTDPVVLTADRQARVVTPGLSLDALRHGYPVQVHPSAESVTIR</sequence>
<comment type="caution">
    <text evidence="1">The sequence shown here is derived from an EMBL/GenBank/DDBJ whole genome shotgun (WGS) entry which is preliminary data.</text>
</comment>